<evidence type="ECO:0000256" key="3">
    <source>
        <dbReference type="PIRSR" id="PIRSR602124-1"/>
    </source>
</evidence>
<feature type="binding site" evidence="3">
    <location>
        <position position="125"/>
    </location>
    <ligand>
        <name>Zn(2+)</name>
        <dbReference type="ChEBI" id="CHEBI:29105"/>
    </ligand>
</feature>
<gene>
    <name evidence="4" type="primary">COX5B</name>
    <name evidence="4" type="ORF">BLAG_LOCUS14496</name>
</gene>
<reference evidence="4" key="1">
    <citation type="submission" date="2022-01" db="EMBL/GenBank/DDBJ databases">
        <authorList>
            <person name="Braso-Vives M."/>
        </authorList>
    </citation>
    <scope>NUCLEOTIDE SEQUENCE</scope>
</reference>
<keyword evidence="5" id="KW-1185">Reference proteome</keyword>
<sequence>MSGVVTLFSSLCSKMASRLLCRQIFSSVRRAVVPPAATGVRHMAVGGVPTDEEQATGLEKRELDAKKAGIADPFSMEINTTPPGTRDSPCQVPSIYERRLVGCVCEEDATYIQWMWLEKGDAQRCECGHWFQRTGDVISTTHCRHPELTVDVISTTHCRHPELTVDVISTTHCRHPELTGDLTVDVISTTHCRHPELTVDVISTTHCRHPELTGDVISTTHCRHPELTVDVISTTHCRHPELTGDVISTTHCRHPELTGDVISTTHCRHPELTGDVISSILDFAGCNEILRR</sequence>
<accession>A0A8K0EJA3</accession>
<dbReference type="GO" id="GO:0046872">
    <property type="term" value="F:metal ion binding"/>
    <property type="evidence" value="ECO:0007669"/>
    <property type="project" value="UniProtKB-KW"/>
</dbReference>
<dbReference type="PANTHER" id="PTHR10122:SF0">
    <property type="entry name" value="CYTOCHROME C OXIDASE SUBUNIT 5B, ISOFORM A-RELATED"/>
    <property type="match status" value="1"/>
</dbReference>
<protein>
    <submittedName>
        <fullName evidence="4">COX5B protein</fullName>
    </submittedName>
</protein>
<dbReference type="AlphaFoldDB" id="A0A8K0EJA3"/>
<dbReference type="InterPro" id="IPR036972">
    <property type="entry name" value="Cyt_c_oxidase_su5b_sf"/>
</dbReference>
<dbReference type="InterPro" id="IPR002124">
    <property type="entry name" value="Cyt_c_oxidase_su5b"/>
</dbReference>
<organism evidence="4 5">
    <name type="scientific">Branchiostoma lanceolatum</name>
    <name type="common">Common lancelet</name>
    <name type="synonym">Amphioxus lanceolatum</name>
    <dbReference type="NCBI Taxonomy" id="7740"/>
    <lineage>
        <taxon>Eukaryota</taxon>
        <taxon>Metazoa</taxon>
        <taxon>Chordata</taxon>
        <taxon>Cephalochordata</taxon>
        <taxon>Leptocardii</taxon>
        <taxon>Amphioxiformes</taxon>
        <taxon>Branchiostomatidae</taxon>
        <taxon>Branchiostoma</taxon>
    </lineage>
</organism>
<feature type="binding site" evidence="3">
    <location>
        <position position="127"/>
    </location>
    <ligand>
        <name>Zn(2+)</name>
        <dbReference type="ChEBI" id="CHEBI:29105"/>
    </ligand>
</feature>
<keyword evidence="2 3" id="KW-0862">Zinc</keyword>
<dbReference type="PANTHER" id="PTHR10122">
    <property type="entry name" value="CYTOCHROME C OXIDASE SUBUNIT 5B, MITOCHONDRIAL"/>
    <property type="match status" value="1"/>
</dbReference>
<dbReference type="GO" id="GO:0005740">
    <property type="term" value="C:mitochondrial envelope"/>
    <property type="evidence" value="ECO:0007669"/>
    <property type="project" value="InterPro"/>
</dbReference>
<dbReference type="Gene3D" id="2.60.11.10">
    <property type="entry name" value="Cytochrome c oxidase, subunit Vb"/>
    <property type="match status" value="1"/>
</dbReference>
<evidence type="ECO:0000256" key="1">
    <source>
        <dbReference type="ARBA" id="ARBA00022723"/>
    </source>
</evidence>
<dbReference type="SUPFAM" id="SSF57802">
    <property type="entry name" value="Rubredoxin-like"/>
    <property type="match status" value="1"/>
</dbReference>
<dbReference type="EMBL" id="OV696687">
    <property type="protein sequence ID" value="CAH1255446.1"/>
    <property type="molecule type" value="Genomic_DNA"/>
</dbReference>
<dbReference type="CDD" id="cd00924">
    <property type="entry name" value="Cyt_c_Oxidase_Vb"/>
    <property type="match status" value="1"/>
</dbReference>
<keyword evidence="1 3" id="KW-0479">Metal-binding</keyword>
<dbReference type="PROSITE" id="PS51359">
    <property type="entry name" value="COX5B_2"/>
    <property type="match status" value="1"/>
</dbReference>
<dbReference type="OrthoDB" id="10249250at2759"/>
<dbReference type="GO" id="GO:0006123">
    <property type="term" value="P:mitochondrial electron transport, cytochrome c to oxygen"/>
    <property type="evidence" value="ECO:0007669"/>
    <property type="project" value="InterPro"/>
</dbReference>
<name>A0A8K0EJA3_BRALA</name>
<dbReference type="GO" id="GO:0045277">
    <property type="term" value="C:respiratory chain complex IV"/>
    <property type="evidence" value="ECO:0007669"/>
    <property type="project" value="InterPro"/>
</dbReference>
<proteinExistence type="predicted"/>
<evidence type="ECO:0000256" key="2">
    <source>
        <dbReference type="ARBA" id="ARBA00022833"/>
    </source>
</evidence>
<dbReference type="FunFam" id="2.60.11.10:FF:000004">
    <property type="entry name" value="Cytochrome c oxidase subunit 5B"/>
    <property type="match status" value="1"/>
</dbReference>
<dbReference type="Pfam" id="PF01215">
    <property type="entry name" value="COX5B"/>
    <property type="match status" value="1"/>
</dbReference>
<feature type="binding site" evidence="3">
    <location>
        <position position="103"/>
    </location>
    <ligand>
        <name>Zn(2+)</name>
        <dbReference type="ChEBI" id="CHEBI:29105"/>
    </ligand>
</feature>
<evidence type="ECO:0000313" key="4">
    <source>
        <dbReference type="EMBL" id="CAH1255446.1"/>
    </source>
</evidence>
<dbReference type="SMR" id="A0A8K0EJA3"/>
<dbReference type="Proteomes" id="UP000838412">
    <property type="component" value="Chromosome 2"/>
</dbReference>
<evidence type="ECO:0000313" key="5">
    <source>
        <dbReference type="Proteomes" id="UP000838412"/>
    </source>
</evidence>
<feature type="binding site" evidence="3">
    <location>
        <position position="105"/>
    </location>
    <ligand>
        <name>Zn(2+)</name>
        <dbReference type="ChEBI" id="CHEBI:29105"/>
    </ligand>
</feature>